<evidence type="ECO:0000256" key="5">
    <source>
        <dbReference type="ARBA" id="ARBA00022475"/>
    </source>
</evidence>
<dbReference type="Proteomes" id="UP001597362">
    <property type="component" value="Unassembled WGS sequence"/>
</dbReference>
<dbReference type="PANTHER" id="PTHR30472:SF21">
    <property type="entry name" value="HEME-IRON TRANSPORT SYSTEM PERMEASE PROTEIN ISDF-RELATED"/>
    <property type="match status" value="1"/>
</dbReference>
<gene>
    <name evidence="14" type="ORF">ACFSJH_17940</name>
</gene>
<dbReference type="InterPro" id="IPR000522">
    <property type="entry name" value="ABC_transptr_permease_BtuC"/>
</dbReference>
<dbReference type="RefSeq" id="WP_377774864.1">
    <property type="nucleotide sequence ID" value="NZ_JBHUHO010000043.1"/>
</dbReference>
<feature type="transmembrane region" description="Helical" evidence="13">
    <location>
        <begin position="112"/>
        <end position="131"/>
    </location>
</feature>
<evidence type="ECO:0000256" key="3">
    <source>
        <dbReference type="ARBA" id="ARBA00018524"/>
    </source>
</evidence>
<dbReference type="Gene3D" id="1.10.3470.10">
    <property type="entry name" value="ABC transporter involved in vitamin B12 uptake, BtuC"/>
    <property type="match status" value="1"/>
</dbReference>
<evidence type="ECO:0000256" key="4">
    <source>
        <dbReference type="ARBA" id="ARBA00022448"/>
    </source>
</evidence>
<dbReference type="Pfam" id="PF01032">
    <property type="entry name" value="FecCD"/>
    <property type="match status" value="1"/>
</dbReference>
<reference evidence="15" key="1">
    <citation type="journal article" date="2019" name="Int. J. Syst. Evol. Microbiol.">
        <title>The Global Catalogue of Microorganisms (GCM) 10K type strain sequencing project: providing services to taxonomists for standard genome sequencing and annotation.</title>
        <authorList>
            <consortium name="The Broad Institute Genomics Platform"/>
            <consortium name="The Broad Institute Genome Sequencing Center for Infectious Disease"/>
            <person name="Wu L."/>
            <person name="Ma J."/>
        </authorList>
    </citation>
    <scope>NUCLEOTIDE SEQUENCE [LARGE SCALE GENOMIC DNA]</scope>
    <source>
        <strain evidence="15">GH52</strain>
    </source>
</reference>
<feature type="transmembrane region" description="Helical" evidence="13">
    <location>
        <begin position="269"/>
        <end position="288"/>
    </location>
</feature>
<comment type="caution">
    <text evidence="14">The sequence shown here is derived from an EMBL/GenBank/DDBJ whole genome shotgun (WGS) entry which is preliminary data.</text>
</comment>
<feature type="transmembrane region" description="Helical" evidence="13">
    <location>
        <begin position="230"/>
        <end position="257"/>
    </location>
</feature>
<keyword evidence="6 13" id="KW-0812">Transmembrane</keyword>
<proteinExistence type="inferred from homology"/>
<feature type="transmembrane region" description="Helical" evidence="13">
    <location>
        <begin position="55"/>
        <end position="75"/>
    </location>
</feature>
<keyword evidence="7 13" id="KW-1133">Transmembrane helix</keyword>
<sequence>MNKQAISFISVSVMLIIVTIYAGMTGSLQVSLTEFVQGIFGEPSDQMAIVRDLRFPRMLIAIFAGACLSVSGVLFQAVMRNPLAEPGIIGVSAGASFVSIIAAMLFPTLFFYTPLFSFIGGMIAFFLVYILSWKSGIQPLRMILIGIAINALFSGLSQMLGATNNALVTSISSSVTSSLQMKKWSDVESIVIFGSIGLLLAFIVFKWCNYLQLEQKTAKSLGLNVNLLRWTVSIIAVLLASIATAVAGMFTFVGLLIPHIGRSLVGSDHRVLIPFSALAGALLILLADTIGRTVIAPHEIPASVMMAVIGGPFLILLLRRSEQIDEH</sequence>
<comment type="function">
    <text evidence="10">Part of the binding-protein-dependent transport system for heme-iron. Responsible for the translocation of the substrate across the membrane.</text>
</comment>
<comment type="similarity">
    <text evidence="2">Belongs to the binding-protein-dependent transport system permease family. FecCD subfamily.</text>
</comment>
<evidence type="ECO:0000313" key="14">
    <source>
        <dbReference type="EMBL" id="MFD2117614.1"/>
    </source>
</evidence>
<keyword evidence="5" id="KW-1003">Cell membrane</keyword>
<evidence type="ECO:0000256" key="1">
    <source>
        <dbReference type="ARBA" id="ARBA00004651"/>
    </source>
</evidence>
<evidence type="ECO:0000256" key="6">
    <source>
        <dbReference type="ARBA" id="ARBA00022692"/>
    </source>
</evidence>
<evidence type="ECO:0000256" key="11">
    <source>
        <dbReference type="ARBA" id="ARBA00031149"/>
    </source>
</evidence>
<evidence type="ECO:0000256" key="9">
    <source>
        <dbReference type="ARBA" id="ARBA00023136"/>
    </source>
</evidence>
<feature type="transmembrane region" description="Helical" evidence="13">
    <location>
        <begin position="87"/>
        <end position="106"/>
    </location>
</feature>
<keyword evidence="9 13" id="KW-0472">Membrane</keyword>
<accession>A0ABW4YQ57</accession>
<feature type="transmembrane region" description="Helical" evidence="13">
    <location>
        <begin position="5"/>
        <end position="24"/>
    </location>
</feature>
<keyword evidence="15" id="KW-1185">Reference proteome</keyword>
<evidence type="ECO:0000256" key="8">
    <source>
        <dbReference type="ARBA" id="ARBA00023004"/>
    </source>
</evidence>
<protein>
    <recommendedName>
        <fullName evidence="3">Probable heme-iron transport system permease protein IsdF</fullName>
    </recommendedName>
    <alternativeName>
        <fullName evidence="12">Iron-regulated surface determinant protein F</fullName>
    </alternativeName>
    <alternativeName>
        <fullName evidence="11">Staphylococcal iron-regulated protein G</fullName>
    </alternativeName>
</protein>
<comment type="subcellular location">
    <subcellularLocation>
        <location evidence="1">Cell membrane</location>
        <topology evidence="1">Multi-pass membrane protein</topology>
    </subcellularLocation>
</comment>
<feature type="transmembrane region" description="Helical" evidence="13">
    <location>
        <begin position="300"/>
        <end position="318"/>
    </location>
</feature>
<keyword evidence="8" id="KW-0408">Iron</keyword>
<dbReference type="PANTHER" id="PTHR30472">
    <property type="entry name" value="FERRIC ENTEROBACTIN TRANSPORT SYSTEM PERMEASE PROTEIN"/>
    <property type="match status" value="1"/>
</dbReference>
<organism evidence="14 15">
    <name type="scientific">Paenibacillus yanchengensis</name>
    <dbReference type="NCBI Taxonomy" id="2035833"/>
    <lineage>
        <taxon>Bacteria</taxon>
        <taxon>Bacillati</taxon>
        <taxon>Bacillota</taxon>
        <taxon>Bacilli</taxon>
        <taxon>Bacillales</taxon>
        <taxon>Paenibacillaceae</taxon>
        <taxon>Paenibacillus</taxon>
    </lineage>
</organism>
<dbReference type="CDD" id="cd06550">
    <property type="entry name" value="TM_ABC_iron-siderophores_like"/>
    <property type="match status" value="1"/>
</dbReference>
<name>A0ABW4YQ57_9BACL</name>
<feature type="transmembrane region" description="Helical" evidence="13">
    <location>
        <begin position="143"/>
        <end position="160"/>
    </location>
</feature>
<evidence type="ECO:0000256" key="12">
    <source>
        <dbReference type="ARBA" id="ARBA00031465"/>
    </source>
</evidence>
<dbReference type="SUPFAM" id="SSF81345">
    <property type="entry name" value="ABC transporter involved in vitamin B12 uptake, BtuC"/>
    <property type="match status" value="1"/>
</dbReference>
<evidence type="ECO:0000256" key="10">
    <source>
        <dbReference type="ARBA" id="ARBA00025320"/>
    </source>
</evidence>
<evidence type="ECO:0000256" key="2">
    <source>
        <dbReference type="ARBA" id="ARBA00007935"/>
    </source>
</evidence>
<evidence type="ECO:0000313" key="15">
    <source>
        <dbReference type="Proteomes" id="UP001597362"/>
    </source>
</evidence>
<keyword evidence="4" id="KW-0813">Transport</keyword>
<evidence type="ECO:0000256" key="7">
    <source>
        <dbReference type="ARBA" id="ARBA00022989"/>
    </source>
</evidence>
<feature type="transmembrane region" description="Helical" evidence="13">
    <location>
        <begin position="190"/>
        <end position="209"/>
    </location>
</feature>
<dbReference type="InterPro" id="IPR037294">
    <property type="entry name" value="ABC_BtuC-like"/>
</dbReference>
<dbReference type="EMBL" id="JBHUHO010000043">
    <property type="protein sequence ID" value="MFD2117614.1"/>
    <property type="molecule type" value="Genomic_DNA"/>
</dbReference>
<evidence type="ECO:0000256" key="13">
    <source>
        <dbReference type="SAM" id="Phobius"/>
    </source>
</evidence>